<name>A0A934IZL1_9HYPH</name>
<dbReference type="Pfam" id="PF24722">
    <property type="entry name" value="DUF7674"/>
    <property type="match status" value="1"/>
</dbReference>
<reference evidence="2" key="1">
    <citation type="submission" date="2020-12" db="EMBL/GenBank/DDBJ databases">
        <title>Devosia sp. MSA67 isolated from Mo River.</title>
        <authorList>
            <person name="Ma F."/>
            <person name="Zi Z."/>
        </authorList>
    </citation>
    <scope>NUCLEOTIDE SEQUENCE</scope>
    <source>
        <strain evidence="2">MSA67</strain>
    </source>
</reference>
<accession>A0A934IZL1</accession>
<evidence type="ECO:0000259" key="1">
    <source>
        <dbReference type="Pfam" id="PF24722"/>
    </source>
</evidence>
<dbReference type="InterPro" id="IPR056091">
    <property type="entry name" value="DUF7674"/>
</dbReference>
<evidence type="ECO:0000313" key="2">
    <source>
        <dbReference type="EMBL" id="MBJ3785608.1"/>
    </source>
</evidence>
<sequence length="173" mass="20178">MTIVRNKMFDLMLEVLPSLRPMRTAFVAKWTSNSSNHFNAPDDLPEYLLLGDLGRWLIDRLKAGDVEDVRLALTVVETWLLEGDHYVQEAATIGFIETLQNNIEDDDTRLRFFDLFGPEGQHWWNKLDRFWTKGEHLVDERKLPVEKQATWTIDQVVNIPLWRANRKPSGADD</sequence>
<dbReference type="RefSeq" id="WP_198876776.1">
    <property type="nucleotide sequence ID" value="NZ_JAEKMH010000002.1"/>
</dbReference>
<dbReference type="EMBL" id="JAEKMH010000002">
    <property type="protein sequence ID" value="MBJ3785608.1"/>
    <property type="molecule type" value="Genomic_DNA"/>
</dbReference>
<organism evidence="2 3">
    <name type="scientific">Devosia sediminis</name>
    <dbReference type="NCBI Taxonomy" id="2798801"/>
    <lineage>
        <taxon>Bacteria</taxon>
        <taxon>Pseudomonadati</taxon>
        <taxon>Pseudomonadota</taxon>
        <taxon>Alphaproteobacteria</taxon>
        <taxon>Hyphomicrobiales</taxon>
        <taxon>Devosiaceae</taxon>
        <taxon>Devosia</taxon>
    </lineage>
</organism>
<gene>
    <name evidence="2" type="ORF">JEQ47_12835</name>
</gene>
<dbReference type="Proteomes" id="UP000602124">
    <property type="component" value="Unassembled WGS sequence"/>
</dbReference>
<feature type="domain" description="DUF7674" evidence="1">
    <location>
        <begin position="10"/>
        <end position="131"/>
    </location>
</feature>
<keyword evidence="3" id="KW-1185">Reference proteome</keyword>
<proteinExistence type="predicted"/>
<evidence type="ECO:0000313" key="3">
    <source>
        <dbReference type="Proteomes" id="UP000602124"/>
    </source>
</evidence>
<dbReference type="AlphaFoldDB" id="A0A934IZL1"/>
<protein>
    <recommendedName>
        <fullName evidence="1">DUF7674 domain-containing protein</fullName>
    </recommendedName>
</protein>
<comment type="caution">
    <text evidence="2">The sequence shown here is derived from an EMBL/GenBank/DDBJ whole genome shotgun (WGS) entry which is preliminary data.</text>
</comment>